<accession>C2JT03</accession>
<dbReference type="AlphaFoldDB" id="C2JT03"/>
<dbReference type="GO" id="GO:0006355">
    <property type="term" value="P:regulation of DNA-templated transcription"/>
    <property type="evidence" value="ECO:0007669"/>
    <property type="project" value="InterPro"/>
</dbReference>
<dbReference type="InterPro" id="IPR050661">
    <property type="entry name" value="BglG_antiterminators"/>
</dbReference>
<dbReference type="InterPro" id="IPR011608">
    <property type="entry name" value="PRD"/>
</dbReference>
<sequence>MTWCTLIRAFITQSGYAEVFSFFLNILRKIWSSRNEHACTIISIGDVSLDSSKPTDSKSRKYAILAQLLNDKHLSYQRLSSDYLVSRSSIANDIAFIKRLLAKDNVALNFDNTGTFIEGNEEEKQKIIKRVVATTLEGKHERSVLEMFVDPSLIRIIRKTLVSKVHDLDLEVPENYLNDIILSTTVLISRGQVAKHLTPITASSLSRLLLDLDKYPVVYELLESVEQAGIYKFSKDELRYLSYVVLGNGLRFFMQDGTIPIPFERKIHALIETVSEKINLNLTKDVQLEGDLSLHLYQMVLRLQADTTVINPLLSDIKKNYPSLFGIVWYALVDFATENHLTISDDEISFVTIHFQAAIERSKKRRRILFVCLNGIGTSALLSAQMRQILPDVSLIQIVSRDALSQQDLSDVALIISTIPLPKQSVPIATISPMLTADDMKKIMNKYIDVVMAQKPSLPAVCNPSMNKVLSILRKHVYFSTVENQQEAVDYLLSTTPWQSVEAQASYKRSVFRREELQTTYLGNGFAIPHGDPSLLETSHVSVLFPEKPIKWGNNKADVVIMLMVSMDDKQSMEPIMDLIMQGINNKDWFISKMTEVG</sequence>
<dbReference type="InterPro" id="IPR013011">
    <property type="entry name" value="PTS_EIIB_2"/>
</dbReference>
<evidence type="ECO:0000259" key="8">
    <source>
        <dbReference type="PROSITE" id="PS51372"/>
    </source>
</evidence>
<proteinExistence type="predicted"/>
<feature type="domain" description="PTS EIIB type-2" evidence="7">
    <location>
        <begin position="366"/>
        <end position="455"/>
    </location>
</feature>
<dbReference type="SUPFAM" id="SSF52794">
    <property type="entry name" value="PTS system IIB component-like"/>
    <property type="match status" value="1"/>
</dbReference>
<dbReference type="Pfam" id="PF00874">
    <property type="entry name" value="PRD"/>
    <property type="match status" value="1"/>
</dbReference>
<dbReference type="Gene3D" id="3.40.50.2300">
    <property type="match status" value="1"/>
</dbReference>
<gene>
    <name evidence="9" type="ORF">HMPREF0539_0037</name>
</gene>
<dbReference type="Gene3D" id="1.10.1790.10">
    <property type="entry name" value="PRD domain"/>
    <property type="match status" value="1"/>
</dbReference>
<feature type="domain" description="PRD" evidence="8">
    <location>
        <begin position="258"/>
        <end position="365"/>
    </location>
</feature>
<dbReference type="PROSITE" id="PS51372">
    <property type="entry name" value="PRD_2"/>
    <property type="match status" value="1"/>
</dbReference>
<evidence type="ECO:0000259" key="7">
    <source>
        <dbReference type="PROSITE" id="PS51099"/>
    </source>
</evidence>
<dbReference type="InterPro" id="IPR036388">
    <property type="entry name" value="WH-like_DNA-bd_sf"/>
</dbReference>
<evidence type="ECO:0000256" key="4">
    <source>
        <dbReference type="ARBA" id="ARBA00023159"/>
    </source>
</evidence>
<dbReference type="GO" id="GO:0008982">
    <property type="term" value="F:protein-N(PI)-phosphohistidine-sugar phosphotransferase activity"/>
    <property type="evidence" value="ECO:0007669"/>
    <property type="project" value="InterPro"/>
</dbReference>
<dbReference type="InterPro" id="IPR016152">
    <property type="entry name" value="PTrfase/Anion_transptr"/>
</dbReference>
<evidence type="ECO:0000313" key="10">
    <source>
        <dbReference type="Proteomes" id="UP000004525"/>
    </source>
</evidence>
<dbReference type="PANTHER" id="PTHR30185">
    <property type="entry name" value="CRYPTIC BETA-GLUCOSIDE BGL OPERON ANTITERMINATOR"/>
    <property type="match status" value="1"/>
</dbReference>
<evidence type="ECO:0000256" key="2">
    <source>
        <dbReference type="ARBA" id="ARBA00022737"/>
    </source>
</evidence>
<dbReference type="PANTHER" id="PTHR30185:SF18">
    <property type="entry name" value="TRANSCRIPTIONAL REGULATOR MTLR"/>
    <property type="match status" value="1"/>
</dbReference>
<dbReference type="SUPFAM" id="SSF55804">
    <property type="entry name" value="Phoshotransferase/anion transport protein"/>
    <property type="match status" value="1"/>
</dbReference>
<dbReference type="Gene3D" id="1.10.10.10">
    <property type="entry name" value="Winged helix-like DNA-binding domain superfamily/Winged helix DNA-binding domain"/>
    <property type="match status" value="1"/>
</dbReference>
<dbReference type="Gene3D" id="3.40.930.10">
    <property type="entry name" value="Mannitol-specific EII, Chain A"/>
    <property type="match status" value="1"/>
</dbReference>
<reference evidence="9" key="1">
    <citation type="submission" date="2009-01" db="EMBL/GenBank/DDBJ databases">
        <authorList>
            <person name="Qin X."/>
            <person name="Bachman B."/>
            <person name="Battles P."/>
            <person name="Bell A."/>
            <person name="Bess C."/>
            <person name="Bickham C."/>
            <person name="Chaboub L."/>
            <person name="Chen D."/>
            <person name="Coyle M."/>
            <person name="Deiros D.R."/>
            <person name="Dinh H."/>
            <person name="Forbes L."/>
            <person name="Fowler G."/>
            <person name="Francisco L."/>
            <person name="Fu Q."/>
            <person name="Gubbala S."/>
            <person name="Hale W."/>
            <person name="Han Y."/>
            <person name="Hemphill L."/>
            <person name="Highlander S.K."/>
            <person name="Hirani K."/>
            <person name="Hogues M."/>
            <person name="Jackson L."/>
            <person name="Jakkamsetti A."/>
            <person name="Javaid M."/>
            <person name="Jiang H."/>
            <person name="Korchina V."/>
            <person name="Kovar C."/>
            <person name="Lara F."/>
            <person name="Lee S."/>
            <person name="Mata R."/>
            <person name="Mathew T."/>
            <person name="Moen C."/>
            <person name="Morales K."/>
            <person name="Munidasa M."/>
            <person name="Nazareth L."/>
            <person name="Ngo R."/>
            <person name="Nguyen L."/>
            <person name="Okwuonu G."/>
            <person name="Ongeri F."/>
            <person name="Patil S."/>
            <person name="Petrosino J."/>
            <person name="Pham C."/>
            <person name="Pham P."/>
            <person name="Pu L.-L."/>
            <person name="Puazo M."/>
            <person name="Raj R."/>
            <person name="Reid J."/>
            <person name="Rouhana J."/>
            <person name="Saada N."/>
            <person name="Shang Y."/>
            <person name="Simmons D."/>
            <person name="Thornton R."/>
            <person name="Warren J."/>
            <person name="Weissenberger G."/>
            <person name="Zhang J."/>
            <person name="Zhang L."/>
            <person name="Zhou C."/>
            <person name="Zhu D."/>
            <person name="Muzny D."/>
            <person name="Worley K."/>
            <person name="Gibbs R."/>
        </authorList>
    </citation>
    <scope>NUCLEOTIDE SEQUENCE [LARGE SCALE GENOMIC DNA]</scope>
    <source>
        <strain evidence="9">LMS2-1</strain>
    </source>
</reference>
<keyword evidence="5" id="KW-0804">Transcription</keyword>
<dbReference type="InterPro" id="IPR002178">
    <property type="entry name" value="PTS_EIIA_type-2_dom"/>
</dbReference>
<dbReference type="InterPro" id="IPR036095">
    <property type="entry name" value="PTS_EIIB-like_sf"/>
</dbReference>
<dbReference type="Pfam" id="PF05043">
    <property type="entry name" value="Mga"/>
    <property type="match status" value="1"/>
</dbReference>
<evidence type="ECO:0000313" key="9">
    <source>
        <dbReference type="EMBL" id="EEN81835.1"/>
    </source>
</evidence>
<dbReference type="PROSITE" id="PS51094">
    <property type="entry name" value="PTS_EIIA_TYPE_2"/>
    <property type="match status" value="1"/>
</dbReference>
<organism evidence="9 10">
    <name type="scientific">Lacticaseibacillus rhamnosus (strain LMS2-1)</name>
    <dbReference type="NCBI Taxonomy" id="525361"/>
    <lineage>
        <taxon>Bacteria</taxon>
        <taxon>Bacillati</taxon>
        <taxon>Bacillota</taxon>
        <taxon>Bacilli</taxon>
        <taxon>Lactobacillales</taxon>
        <taxon>Lactobacillaceae</taxon>
        <taxon>Lacticaseibacillus</taxon>
    </lineage>
</organism>
<dbReference type="CDD" id="cd05568">
    <property type="entry name" value="PTS_IIB_bgl_like"/>
    <property type="match status" value="1"/>
</dbReference>
<keyword evidence="3" id="KW-0805">Transcription regulation</keyword>
<dbReference type="SUPFAM" id="SSF63520">
    <property type="entry name" value="PTS-regulatory domain, PRD"/>
    <property type="match status" value="1"/>
</dbReference>
<dbReference type="PROSITE" id="PS51099">
    <property type="entry name" value="PTS_EIIB_TYPE_2"/>
    <property type="match status" value="1"/>
</dbReference>
<keyword evidence="1" id="KW-0808">Transferase</keyword>
<dbReference type="HOGENOM" id="CLU_013442_3_1_9"/>
<dbReference type="EMBL" id="ACIZ01000006">
    <property type="protein sequence ID" value="EEN81835.1"/>
    <property type="molecule type" value="Genomic_DNA"/>
</dbReference>
<keyword evidence="10" id="KW-1185">Reference proteome</keyword>
<dbReference type="InterPro" id="IPR007737">
    <property type="entry name" value="Mga_HTH"/>
</dbReference>
<name>C2JT03_LACRM</name>
<evidence type="ECO:0000256" key="1">
    <source>
        <dbReference type="ARBA" id="ARBA00022679"/>
    </source>
</evidence>
<feature type="domain" description="PTS EIIA type-2" evidence="6">
    <location>
        <begin position="468"/>
        <end position="598"/>
    </location>
</feature>
<dbReference type="Pfam" id="PF00359">
    <property type="entry name" value="PTS_EIIA_2"/>
    <property type="match status" value="1"/>
</dbReference>
<dbReference type="GO" id="GO:0009401">
    <property type="term" value="P:phosphoenolpyruvate-dependent sugar phosphotransferase system"/>
    <property type="evidence" value="ECO:0007669"/>
    <property type="project" value="InterPro"/>
</dbReference>
<keyword evidence="4" id="KW-0010">Activator</keyword>
<evidence type="ECO:0000256" key="5">
    <source>
        <dbReference type="ARBA" id="ARBA00023163"/>
    </source>
</evidence>
<evidence type="ECO:0000256" key="3">
    <source>
        <dbReference type="ARBA" id="ARBA00023015"/>
    </source>
</evidence>
<evidence type="ECO:0000259" key="6">
    <source>
        <dbReference type="PROSITE" id="PS51094"/>
    </source>
</evidence>
<dbReference type="InterPro" id="IPR036634">
    <property type="entry name" value="PRD_sf"/>
</dbReference>
<keyword evidence="2" id="KW-0677">Repeat</keyword>
<protein>
    <submittedName>
        <fullName evidence="9">PRD domain protein</fullName>
    </submittedName>
</protein>
<dbReference type="Proteomes" id="UP000004525">
    <property type="component" value="Unassembled WGS sequence"/>
</dbReference>
<comment type="caution">
    <text evidence="9">The sequence shown here is derived from an EMBL/GenBank/DDBJ whole genome shotgun (WGS) entry which is preliminary data.</text>
</comment>